<feature type="chain" id="PRO_5039069751" description="Lipoprotein" evidence="1">
    <location>
        <begin position="21"/>
        <end position="191"/>
    </location>
</feature>
<dbReference type="STRING" id="47854.GA0070603_0076"/>
<feature type="signal peptide" evidence="1">
    <location>
        <begin position="1"/>
        <end position="20"/>
    </location>
</feature>
<dbReference type="EMBL" id="FMIB01000002">
    <property type="protein sequence ID" value="SCL46067.1"/>
    <property type="molecule type" value="Genomic_DNA"/>
</dbReference>
<evidence type="ECO:0000313" key="3">
    <source>
        <dbReference type="Proteomes" id="UP000198605"/>
    </source>
</evidence>
<dbReference type="OrthoDB" id="3387754at2"/>
<dbReference type="GeneID" id="43276764"/>
<dbReference type="Proteomes" id="UP000198605">
    <property type="component" value="Unassembled WGS sequence"/>
</dbReference>
<proteinExistence type="predicted"/>
<keyword evidence="3" id="KW-1185">Reference proteome</keyword>
<keyword evidence="1" id="KW-0732">Signal</keyword>
<accession>A0A1C6TWD8</accession>
<name>A0A1C6TWD8_9ACTN</name>
<dbReference type="AlphaFoldDB" id="A0A1C6TWD8"/>
<evidence type="ECO:0000256" key="1">
    <source>
        <dbReference type="SAM" id="SignalP"/>
    </source>
</evidence>
<sequence length="191" mass="19231">MAAHVRRFTGVGLVALLALAGCGTTSGEASGRSSSSAAAPSAVATTDPSAAASVQEGVDVYLKLLDTFVAASNAGAADAPDLPKYASGQALLTVKTILTTYREQGVRTQGNPKIGKPVVTAYSPATAPTSAKLTGCFDNSDWPFVKADGKPVDNLGPQQQAQGPSAVNATLAKAAEGWRVTELVIEGACPA</sequence>
<dbReference type="RefSeq" id="WP_139131781.1">
    <property type="nucleotide sequence ID" value="NZ_FMIB01000002.1"/>
</dbReference>
<evidence type="ECO:0000313" key="2">
    <source>
        <dbReference type="EMBL" id="SCL46067.1"/>
    </source>
</evidence>
<reference evidence="3" key="1">
    <citation type="submission" date="2016-06" db="EMBL/GenBank/DDBJ databases">
        <authorList>
            <person name="Varghese N."/>
            <person name="Submissions Spin"/>
        </authorList>
    </citation>
    <scope>NUCLEOTIDE SEQUENCE [LARGE SCALE GENOMIC DNA]</scope>
    <source>
        <strain evidence="3">DSM 44151</strain>
    </source>
</reference>
<gene>
    <name evidence="2" type="ORF">GA0070603_0076</name>
</gene>
<protein>
    <recommendedName>
        <fullName evidence="4">Lipoprotein</fullName>
    </recommendedName>
</protein>
<evidence type="ECO:0008006" key="4">
    <source>
        <dbReference type="Google" id="ProtNLM"/>
    </source>
</evidence>
<dbReference type="PROSITE" id="PS51257">
    <property type="entry name" value="PROKAR_LIPOPROTEIN"/>
    <property type="match status" value="1"/>
</dbReference>
<organism evidence="2 3">
    <name type="scientific">Micromonospora chersina</name>
    <dbReference type="NCBI Taxonomy" id="47854"/>
    <lineage>
        <taxon>Bacteria</taxon>
        <taxon>Bacillati</taxon>
        <taxon>Actinomycetota</taxon>
        <taxon>Actinomycetes</taxon>
        <taxon>Micromonosporales</taxon>
        <taxon>Micromonosporaceae</taxon>
        <taxon>Micromonospora</taxon>
    </lineage>
</organism>